<name>A0A1I7SXI9_9PELO</name>
<reference evidence="3" key="1">
    <citation type="submission" date="2016-11" db="UniProtKB">
        <authorList>
            <consortium name="WormBaseParasite"/>
        </authorList>
    </citation>
    <scope>IDENTIFICATION</scope>
</reference>
<dbReference type="SUPFAM" id="SSF55424">
    <property type="entry name" value="FAD/NAD-linked reductases, dimerisation (C-terminal) domain"/>
    <property type="match status" value="1"/>
</dbReference>
<dbReference type="InterPro" id="IPR016156">
    <property type="entry name" value="FAD/NAD-linked_Rdtase_dimer_sf"/>
</dbReference>
<dbReference type="GO" id="GO:0046983">
    <property type="term" value="F:protein dimerization activity"/>
    <property type="evidence" value="ECO:0007669"/>
    <property type="project" value="InterPro"/>
</dbReference>
<keyword evidence="2" id="KW-1185">Reference proteome</keyword>
<dbReference type="InterPro" id="IPR029324">
    <property type="entry name" value="AIF_C"/>
</dbReference>
<dbReference type="eggNOG" id="KOG1346">
    <property type="taxonomic scope" value="Eukaryota"/>
</dbReference>
<dbReference type="Gene3D" id="3.30.390.30">
    <property type="match status" value="1"/>
</dbReference>
<protein>
    <submittedName>
        <fullName evidence="3">AIF_C domain-containing protein</fullName>
    </submittedName>
</protein>
<evidence type="ECO:0000313" key="2">
    <source>
        <dbReference type="Proteomes" id="UP000095282"/>
    </source>
</evidence>
<evidence type="ECO:0000259" key="1">
    <source>
        <dbReference type="Pfam" id="PF14721"/>
    </source>
</evidence>
<sequence>MATAGKTEKAFWYQPSFFTKFAPHLHINAVGQCDSSLETVTVYAEPDGKDPLEKAIVFYKSKKTEPSSEF</sequence>
<dbReference type="Pfam" id="PF14721">
    <property type="entry name" value="AIF_C"/>
    <property type="match status" value="1"/>
</dbReference>
<dbReference type="AlphaFoldDB" id="A0A1I7SXI9"/>
<dbReference type="WBParaSite" id="Csp11.Scaffold126.g589.t1">
    <property type="protein sequence ID" value="Csp11.Scaffold126.g589.t1"/>
    <property type="gene ID" value="Csp11.Scaffold126.g589"/>
</dbReference>
<organism evidence="2 3">
    <name type="scientific">Caenorhabditis tropicalis</name>
    <dbReference type="NCBI Taxonomy" id="1561998"/>
    <lineage>
        <taxon>Eukaryota</taxon>
        <taxon>Metazoa</taxon>
        <taxon>Ecdysozoa</taxon>
        <taxon>Nematoda</taxon>
        <taxon>Chromadorea</taxon>
        <taxon>Rhabditida</taxon>
        <taxon>Rhabditina</taxon>
        <taxon>Rhabditomorpha</taxon>
        <taxon>Rhabditoidea</taxon>
        <taxon>Rhabditidae</taxon>
        <taxon>Peloderinae</taxon>
        <taxon>Caenorhabditis</taxon>
    </lineage>
</organism>
<evidence type="ECO:0000313" key="3">
    <source>
        <dbReference type="WBParaSite" id="Csp11.Scaffold126.g589.t1"/>
    </source>
</evidence>
<dbReference type="Proteomes" id="UP000095282">
    <property type="component" value="Unplaced"/>
</dbReference>
<feature type="domain" description="Mitochondrial apoptosis-inducing factor C-terminal" evidence="1">
    <location>
        <begin position="7"/>
        <end position="55"/>
    </location>
</feature>
<accession>A0A1I7SXI9</accession>
<proteinExistence type="predicted"/>
<dbReference type="STRING" id="1561998.A0A1I7SXI9"/>